<dbReference type="InterPro" id="IPR003739">
    <property type="entry name" value="Lys_aminomutase/Glu_NH3_mut"/>
</dbReference>
<dbReference type="Gene3D" id="3.20.20.70">
    <property type="entry name" value="Aldolase class I"/>
    <property type="match status" value="1"/>
</dbReference>
<keyword evidence="8 14" id="KW-0479">Metal-binding</keyword>
<dbReference type="STRING" id="1172194.WQQ_32180"/>
<dbReference type="GO" id="GO:0046872">
    <property type="term" value="F:metal ion binding"/>
    <property type="evidence" value="ECO:0007669"/>
    <property type="project" value="UniProtKB-KW"/>
</dbReference>
<feature type="binding site" evidence="14">
    <location>
        <position position="80"/>
    </location>
    <ligand>
        <name>[4Fe-4S] cluster</name>
        <dbReference type="ChEBI" id="CHEBI:49883"/>
        <note>4Fe-4S-S-AdoMet</note>
    </ligand>
</feature>
<evidence type="ECO:0000256" key="4">
    <source>
        <dbReference type="ARBA" id="ARBA00008703"/>
    </source>
</evidence>
<dbReference type="NCBIfam" id="TIGR00238">
    <property type="entry name" value="KamA family radical SAM protein"/>
    <property type="match status" value="1"/>
</dbReference>
<name>I8I1M5_9GAMM</name>
<reference evidence="17 18" key="1">
    <citation type="journal article" date="2012" name="J. Bacteriol.">
        <title>Genome Sequence of n-Alkane-Degrading Hydrocarboniphaga effusa Strain AP103T (ATCC BAA-332T).</title>
        <authorList>
            <person name="Chang H.K."/>
            <person name="Zylstra G.J."/>
            <person name="Chae J.C."/>
        </authorList>
    </citation>
    <scope>NUCLEOTIDE SEQUENCE [LARGE SCALE GENOMIC DNA]</scope>
    <source>
        <strain evidence="17 18">AP103</strain>
    </source>
</reference>
<dbReference type="InterPro" id="IPR058240">
    <property type="entry name" value="rSAM_sf"/>
</dbReference>
<keyword evidence="11 14" id="KW-0411">Iron-sulfur</keyword>
<keyword evidence="12" id="KW-0413">Isomerase</keyword>
<dbReference type="SUPFAM" id="SSF102114">
    <property type="entry name" value="Radical SAM enzymes"/>
    <property type="match status" value="1"/>
</dbReference>
<keyword evidence="10" id="KW-0408">Iron</keyword>
<evidence type="ECO:0000313" key="18">
    <source>
        <dbReference type="Proteomes" id="UP000003704"/>
    </source>
</evidence>
<evidence type="ECO:0000256" key="10">
    <source>
        <dbReference type="ARBA" id="ARBA00023004"/>
    </source>
</evidence>
<evidence type="ECO:0000256" key="1">
    <source>
        <dbReference type="ARBA" id="ARBA00001352"/>
    </source>
</evidence>
<dbReference type="PANTHER" id="PTHR30538:SF1">
    <property type="entry name" value="L-LYSINE 2,3-AMINOMUTASE"/>
    <property type="match status" value="1"/>
</dbReference>
<evidence type="ECO:0000256" key="14">
    <source>
        <dbReference type="PIRSR" id="PIRSR004911-1"/>
    </source>
</evidence>
<dbReference type="SFLD" id="SFLDF00314">
    <property type="entry name" value="L-lysine_2_3-aminomutase_(yjeK"/>
    <property type="match status" value="1"/>
</dbReference>
<dbReference type="PIRSF" id="PIRSF004911">
    <property type="entry name" value="DUF160"/>
    <property type="match status" value="1"/>
</dbReference>
<dbReference type="EMBL" id="AKGD01000002">
    <property type="protein sequence ID" value="EIT69636.1"/>
    <property type="molecule type" value="Genomic_DNA"/>
</dbReference>
<dbReference type="GO" id="GO:0016853">
    <property type="term" value="F:isomerase activity"/>
    <property type="evidence" value="ECO:0007669"/>
    <property type="project" value="UniProtKB-KW"/>
</dbReference>
<feature type="domain" description="Radical SAM core" evidence="16">
    <location>
        <begin position="66"/>
        <end position="281"/>
    </location>
</feature>
<sequence>MLDAERLADFPLRVPRGFAERMRKGDPDDPLFLQVWPRGAEALAVEGFGLDAVGDMAKLKPGGIVHKYQHRVLVMTTGACGVHCRYCFRRHFPYSEALAARDHWREALAQIAADTSITEVILSGGDPLSLSDDKLGEFIDGLDRIAHVRRLRLHTRQIVVLPERVDDGLVERLADTRLDTVIVLHANHANELDAKVADACARLRQIGVTLLNQAVLLRRVNDRVDALKALSERLFECGVLPYYLHLLDRVDGAAHFEVDEDTARGLMRELASELPGYLMPRLARETAGDAAKQVLA</sequence>
<dbReference type="CDD" id="cd01335">
    <property type="entry name" value="Radical_SAM"/>
    <property type="match status" value="1"/>
</dbReference>
<evidence type="ECO:0000256" key="13">
    <source>
        <dbReference type="ARBA" id="ARBA00030756"/>
    </source>
</evidence>
<evidence type="ECO:0000256" key="2">
    <source>
        <dbReference type="ARBA" id="ARBA00001933"/>
    </source>
</evidence>
<dbReference type="InterPro" id="IPR013785">
    <property type="entry name" value="Aldolase_TIM"/>
</dbReference>
<dbReference type="Proteomes" id="UP000003704">
    <property type="component" value="Unassembled WGS sequence"/>
</dbReference>
<keyword evidence="6 14" id="KW-0004">4Fe-4S</keyword>
<feature type="modified residue" description="N6-(pyridoxal phosphate)lysine" evidence="15">
    <location>
        <position position="292"/>
    </location>
</feature>
<dbReference type="InterPro" id="IPR022462">
    <property type="entry name" value="EpmB"/>
</dbReference>
<comment type="similarity">
    <text evidence="4">Belongs to the radical SAM superfamily. KamA family.</text>
</comment>
<dbReference type="SFLD" id="SFLDS00029">
    <property type="entry name" value="Radical_SAM"/>
    <property type="match status" value="1"/>
</dbReference>
<dbReference type="InterPro" id="IPR007197">
    <property type="entry name" value="rSAM"/>
</dbReference>
<dbReference type="SFLD" id="SFLDG01070">
    <property type="entry name" value="PLP-dependent"/>
    <property type="match status" value="1"/>
</dbReference>
<dbReference type="AlphaFoldDB" id="I8I1M5"/>
<evidence type="ECO:0000256" key="5">
    <source>
        <dbReference type="ARBA" id="ARBA00022363"/>
    </source>
</evidence>
<keyword evidence="7" id="KW-0949">S-adenosyl-L-methionine</keyword>
<dbReference type="Pfam" id="PF04055">
    <property type="entry name" value="Radical_SAM"/>
    <property type="match status" value="1"/>
</dbReference>
<evidence type="ECO:0000256" key="15">
    <source>
        <dbReference type="PIRSR" id="PIRSR603739-50"/>
    </source>
</evidence>
<keyword evidence="18" id="KW-1185">Reference proteome</keyword>
<evidence type="ECO:0000256" key="6">
    <source>
        <dbReference type="ARBA" id="ARBA00022485"/>
    </source>
</evidence>
<protein>
    <recommendedName>
        <fullName evidence="5">L-lysine 2,3-aminomutase</fullName>
    </recommendedName>
    <alternativeName>
        <fullName evidence="13">EF-P post-translational modification enzyme B</fullName>
    </alternativeName>
</protein>
<feature type="binding site" evidence="14">
    <location>
        <position position="87"/>
    </location>
    <ligand>
        <name>[4Fe-4S] cluster</name>
        <dbReference type="ChEBI" id="CHEBI:49883"/>
        <note>4Fe-4S-S-AdoMet</note>
    </ligand>
</feature>
<evidence type="ECO:0000259" key="16">
    <source>
        <dbReference type="PROSITE" id="PS51918"/>
    </source>
</evidence>
<evidence type="ECO:0000313" key="17">
    <source>
        <dbReference type="EMBL" id="EIT69636.1"/>
    </source>
</evidence>
<evidence type="ECO:0000256" key="9">
    <source>
        <dbReference type="ARBA" id="ARBA00022898"/>
    </source>
</evidence>
<dbReference type="GO" id="GO:0051539">
    <property type="term" value="F:4 iron, 4 sulfur cluster binding"/>
    <property type="evidence" value="ECO:0007669"/>
    <property type="project" value="UniProtKB-KW"/>
</dbReference>
<comment type="cofactor">
    <cofactor evidence="3">
        <name>[4Fe-4S] cluster</name>
        <dbReference type="ChEBI" id="CHEBI:49883"/>
    </cofactor>
</comment>
<dbReference type="PROSITE" id="PS51918">
    <property type="entry name" value="RADICAL_SAM"/>
    <property type="match status" value="1"/>
</dbReference>
<dbReference type="PATRIC" id="fig|1172194.4.peg.3119"/>
<comment type="cofactor">
    <cofactor evidence="2 15">
        <name>pyridoxal 5'-phosphate</name>
        <dbReference type="ChEBI" id="CHEBI:597326"/>
    </cofactor>
</comment>
<accession>I8I1M5</accession>
<keyword evidence="9 15" id="KW-0663">Pyridoxal phosphate</keyword>
<comment type="caution">
    <text evidence="17">The sequence shown here is derived from an EMBL/GenBank/DDBJ whole genome shotgun (WGS) entry which is preliminary data.</text>
</comment>
<organism evidence="17 18">
    <name type="scientific">Hydrocarboniphaga effusa AP103</name>
    <dbReference type="NCBI Taxonomy" id="1172194"/>
    <lineage>
        <taxon>Bacteria</taxon>
        <taxon>Pseudomonadati</taxon>
        <taxon>Pseudomonadota</taxon>
        <taxon>Gammaproteobacteria</taxon>
        <taxon>Nevskiales</taxon>
        <taxon>Nevskiaceae</taxon>
        <taxon>Hydrocarboniphaga</taxon>
    </lineage>
</organism>
<proteinExistence type="inferred from homology"/>
<evidence type="ECO:0000256" key="12">
    <source>
        <dbReference type="ARBA" id="ARBA00023235"/>
    </source>
</evidence>
<comment type="catalytic activity">
    <reaction evidence="1">
        <text>L-lysine = D-beta-lysine</text>
        <dbReference type="Rhea" id="RHEA:44148"/>
        <dbReference type="ChEBI" id="CHEBI:32551"/>
        <dbReference type="ChEBI" id="CHEBI:84138"/>
    </reaction>
</comment>
<feature type="binding site" evidence="14">
    <location>
        <position position="84"/>
    </location>
    <ligand>
        <name>[4Fe-4S] cluster</name>
        <dbReference type="ChEBI" id="CHEBI:49883"/>
        <note>4Fe-4S-S-AdoMet</note>
    </ligand>
</feature>
<dbReference type="NCBIfam" id="TIGR03821">
    <property type="entry name" value="EFP_modif_epmB"/>
    <property type="match status" value="1"/>
</dbReference>
<evidence type="ECO:0000256" key="3">
    <source>
        <dbReference type="ARBA" id="ARBA00001966"/>
    </source>
</evidence>
<dbReference type="PANTHER" id="PTHR30538">
    <property type="entry name" value="LYSINE 2,3-AMINOMUTASE-RELATED"/>
    <property type="match status" value="1"/>
</dbReference>
<gene>
    <name evidence="17" type="ORF">WQQ_32180</name>
</gene>
<evidence type="ECO:0000256" key="7">
    <source>
        <dbReference type="ARBA" id="ARBA00022691"/>
    </source>
</evidence>
<evidence type="ECO:0000256" key="8">
    <source>
        <dbReference type="ARBA" id="ARBA00022723"/>
    </source>
</evidence>
<evidence type="ECO:0000256" key="11">
    <source>
        <dbReference type="ARBA" id="ARBA00023014"/>
    </source>
</evidence>